<reference evidence="3 4" key="1">
    <citation type="submission" date="2016-05" db="EMBL/GenBank/DDBJ databases">
        <title>A degradative enzymes factory behind the ericoid mycorrhizal symbiosis.</title>
        <authorList>
            <consortium name="DOE Joint Genome Institute"/>
            <person name="Martino E."/>
            <person name="Morin E."/>
            <person name="Grelet G."/>
            <person name="Kuo A."/>
            <person name="Kohler A."/>
            <person name="Daghino S."/>
            <person name="Barry K."/>
            <person name="Choi C."/>
            <person name="Cichocki N."/>
            <person name="Clum A."/>
            <person name="Copeland A."/>
            <person name="Hainaut M."/>
            <person name="Haridas S."/>
            <person name="Labutti K."/>
            <person name="Lindquist E."/>
            <person name="Lipzen A."/>
            <person name="Khouja H.-R."/>
            <person name="Murat C."/>
            <person name="Ohm R."/>
            <person name="Olson A."/>
            <person name="Spatafora J."/>
            <person name="Veneault-Fourrey C."/>
            <person name="Henrissat B."/>
            <person name="Grigoriev I."/>
            <person name="Martin F."/>
            <person name="Perotto S."/>
        </authorList>
    </citation>
    <scope>NUCLEOTIDE SEQUENCE [LARGE SCALE GENOMIC DNA]</scope>
    <source>
        <strain evidence="3 4">UAMH 7357</strain>
    </source>
</reference>
<name>A0A2J6QCH5_9HELO</name>
<proteinExistence type="predicted"/>
<evidence type="ECO:0000256" key="1">
    <source>
        <dbReference type="SAM" id="Coils"/>
    </source>
</evidence>
<keyword evidence="1" id="KW-0175">Coiled coil</keyword>
<feature type="region of interest" description="Disordered" evidence="2">
    <location>
        <begin position="192"/>
        <end position="211"/>
    </location>
</feature>
<protein>
    <submittedName>
        <fullName evidence="3">Uncharacterized protein</fullName>
    </submittedName>
</protein>
<dbReference type="Proteomes" id="UP000235672">
    <property type="component" value="Unassembled WGS sequence"/>
</dbReference>
<dbReference type="AlphaFoldDB" id="A0A2J6QCH5"/>
<organism evidence="3 4">
    <name type="scientific">Hyaloscypha hepaticicola</name>
    <dbReference type="NCBI Taxonomy" id="2082293"/>
    <lineage>
        <taxon>Eukaryota</taxon>
        <taxon>Fungi</taxon>
        <taxon>Dikarya</taxon>
        <taxon>Ascomycota</taxon>
        <taxon>Pezizomycotina</taxon>
        <taxon>Leotiomycetes</taxon>
        <taxon>Helotiales</taxon>
        <taxon>Hyaloscyphaceae</taxon>
        <taxon>Hyaloscypha</taxon>
    </lineage>
</organism>
<dbReference type="EMBL" id="KZ613473">
    <property type="protein sequence ID" value="PMD23967.1"/>
    <property type="molecule type" value="Genomic_DNA"/>
</dbReference>
<gene>
    <name evidence="3" type="ORF">NA56DRAFT_746129</name>
</gene>
<evidence type="ECO:0000256" key="2">
    <source>
        <dbReference type="SAM" id="MobiDB-lite"/>
    </source>
</evidence>
<feature type="coiled-coil region" evidence="1">
    <location>
        <begin position="56"/>
        <end position="83"/>
    </location>
</feature>
<keyword evidence="4" id="KW-1185">Reference proteome</keyword>
<accession>A0A2J6QCH5</accession>
<sequence>MYEFLMLGGLAERDLQIAKQKQIDIYKSRLISRSSISKGDTMRASDAWEIKKEKEVKAVTEVLKKAKVELAKVEREERDLRYRYGVEDRAAESSRKKDCQKESLDKEIEAFRTKNVSLFEKVQYKSDYVAQLMATDPVLFLEIAINPDFVALQESVRVRQNPLSRIHIEVEEEKEEDSFIPLSPLGRMDLRGYDDREEDEGDNGMILDASPPRSVASVNSFDTRNQDFIRFS</sequence>
<evidence type="ECO:0000313" key="3">
    <source>
        <dbReference type="EMBL" id="PMD23967.1"/>
    </source>
</evidence>
<evidence type="ECO:0000313" key="4">
    <source>
        <dbReference type="Proteomes" id="UP000235672"/>
    </source>
</evidence>